<name>A0ABV8F8M4_9ACTN</name>
<organism evidence="5 6">
    <name type="scientific">Streptosporangium jomthongense</name>
    <dbReference type="NCBI Taxonomy" id="1193683"/>
    <lineage>
        <taxon>Bacteria</taxon>
        <taxon>Bacillati</taxon>
        <taxon>Actinomycetota</taxon>
        <taxon>Actinomycetes</taxon>
        <taxon>Streptosporangiales</taxon>
        <taxon>Streptosporangiaceae</taxon>
        <taxon>Streptosporangium</taxon>
    </lineage>
</organism>
<evidence type="ECO:0000313" key="5">
    <source>
        <dbReference type="EMBL" id="MFC3984246.1"/>
    </source>
</evidence>
<dbReference type="PROSITE" id="PS00678">
    <property type="entry name" value="WD_REPEATS_1"/>
    <property type="match status" value="1"/>
</dbReference>
<dbReference type="Gene3D" id="2.130.10.10">
    <property type="entry name" value="YVTN repeat-like/Quinoprotein amine dehydrogenase"/>
    <property type="match status" value="1"/>
</dbReference>
<proteinExistence type="predicted"/>
<comment type="caution">
    <text evidence="5">The sequence shown here is derived from an EMBL/GenBank/DDBJ whole genome shotgun (WGS) entry which is preliminary data.</text>
</comment>
<protein>
    <submittedName>
        <fullName evidence="5">Trypsin-like peptidase domain-containing protein</fullName>
    </submittedName>
</protein>
<dbReference type="InterPro" id="IPR011048">
    <property type="entry name" value="Haem_d1_sf"/>
</dbReference>
<keyword evidence="2" id="KW-0677">Repeat</keyword>
<dbReference type="EMBL" id="JBHSBC010000032">
    <property type="protein sequence ID" value="MFC3984246.1"/>
    <property type="molecule type" value="Genomic_DNA"/>
</dbReference>
<dbReference type="Gene3D" id="3.40.50.300">
    <property type="entry name" value="P-loop containing nucleotide triphosphate hydrolases"/>
    <property type="match status" value="1"/>
</dbReference>
<dbReference type="Pfam" id="PF13365">
    <property type="entry name" value="Trypsin_2"/>
    <property type="match status" value="1"/>
</dbReference>
<evidence type="ECO:0000256" key="3">
    <source>
        <dbReference type="PROSITE-ProRule" id="PRU00221"/>
    </source>
</evidence>
<dbReference type="InterPro" id="IPR015943">
    <property type="entry name" value="WD40/YVTN_repeat-like_dom_sf"/>
</dbReference>
<accession>A0ABV8F8M4</accession>
<dbReference type="SUPFAM" id="SSF50494">
    <property type="entry name" value="Trypsin-like serine proteases"/>
    <property type="match status" value="1"/>
</dbReference>
<dbReference type="SUPFAM" id="SSF51004">
    <property type="entry name" value="C-terminal (heme d1) domain of cytochrome cd1-nitrite reductase"/>
    <property type="match status" value="1"/>
</dbReference>
<dbReference type="InterPro" id="IPR019775">
    <property type="entry name" value="WD40_repeat_CS"/>
</dbReference>
<keyword evidence="6" id="KW-1185">Reference proteome</keyword>
<dbReference type="InterPro" id="IPR043504">
    <property type="entry name" value="Peptidase_S1_PA_chymotrypsin"/>
</dbReference>
<dbReference type="InterPro" id="IPR027417">
    <property type="entry name" value="P-loop_NTPase"/>
</dbReference>
<dbReference type="PROSITE" id="PS50082">
    <property type="entry name" value="WD_REPEATS_2"/>
    <property type="match status" value="1"/>
</dbReference>
<dbReference type="InterPro" id="IPR049052">
    <property type="entry name" value="nSTAND1"/>
</dbReference>
<dbReference type="Pfam" id="PF20703">
    <property type="entry name" value="nSTAND1"/>
    <property type="match status" value="1"/>
</dbReference>
<evidence type="ECO:0000256" key="2">
    <source>
        <dbReference type="ARBA" id="ARBA00022737"/>
    </source>
</evidence>
<dbReference type="SUPFAM" id="SSF52540">
    <property type="entry name" value="P-loop containing nucleoside triphosphate hydrolases"/>
    <property type="match status" value="1"/>
</dbReference>
<dbReference type="Proteomes" id="UP001595698">
    <property type="component" value="Unassembled WGS sequence"/>
</dbReference>
<feature type="domain" description="Novel STAND NTPase 1" evidence="4">
    <location>
        <begin position="229"/>
        <end position="621"/>
    </location>
</feature>
<dbReference type="RefSeq" id="WP_386193882.1">
    <property type="nucleotide sequence ID" value="NZ_JBHSBC010000032.1"/>
</dbReference>
<evidence type="ECO:0000256" key="1">
    <source>
        <dbReference type="ARBA" id="ARBA00022574"/>
    </source>
</evidence>
<evidence type="ECO:0000259" key="4">
    <source>
        <dbReference type="Pfam" id="PF20703"/>
    </source>
</evidence>
<feature type="repeat" description="WD" evidence="3">
    <location>
        <begin position="858"/>
        <end position="899"/>
    </location>
</feature>
<gene>
    <name evidence="5" type="ORF">ACFOYY_29205</name>
</gene>
<reference evidence="6" key="1">
    <citation type="journal article" date="2019" name="Int. J. Syst. Evol. Microbiol.">
        <title>The Global Catalogue of Microorganisms (GCM) 10K type strain sequencing project: providing services to taxonomists for standard genome sequencing and annotation.</title>
        <authorList>
            <consortium name="The Broad Institute Genomics Platform"/>
            <consortium name="The Broad Institute Genome Sequencing Center for Infectious Disease"/>
            <person name="Wu L."/>
            <person name="Ma J."/>
        </authorList>
    </citation>
    <scope>NUCLEOTIDE SEQUENCE [LARGE SCALE GENOMIC DNA]</scope>
    <source>
        <strain evidence="6">TBRC 7912</strain>
    </source>
</reference>
<dbReference type="Gene3D" id="2.40.10.10">
    <property type="entry name" value="Trypsin-like serine proteases"/>
    <property type="match status" value="2"/>
</dbReference>
<keyword evidence="1 3" id="KW-0853">WD repeat</keyword>
<sequence length="1435" mass="156412">MAETVRAWSSSPDEAMAMAVVQIRGRDGVGGGAGFLIAPDLVLTCAHVVSDALERPREEAVAEGTPVTVEFSLRALPPGDDARPVWSARVENWVPIRAERTGDIAVLRLPEPVPGTRPLPMADPDNVRGGQVRVVGFPRDAPGGIWFEGRLSGATGEGWVQLSRSSGQVAHVRPGFSGSPVWDDALGAVVGLLVAAQPVGDAQQAYALRTRTIVREVPELGPVIDPPSPFRGLEPYGEGDADFFFGRQEDIGNIVKALRGARTVTVYGPSGCGKSSLALAGVAPRIREDGHEVLAFNAGEISSVRSALATELYEAARSGRYGPVRARSADQVETWLADKGLADTLHRARGTASGGLLVVLDQAEALLNRPQAEVDELVDLLFPQRPTAGVRVLTTLRSDLMDAVLKHPRLGPALLGGATVPLAPMSSGQLEEVIAKPVERLAAVEYEPGLARRILDDTGGEPGVLPLLGFVLQKLWEQRNGGYLRDAAYEEMQGVSGALGHHAERAWADQVDGKPEQEKAARRLLTKLVRMLPDSQILLRRRLTRDEVDETQWELAKAFAERRLLVLYGGEGEPESAELAHEALITAWPELRQQVEADGKLLTGQAELAHDLRRWQHGGRSANLLPDREQLEVIDQWLGGREGELTKEQREFLALARRRSRMSQRRTHAVRTALTMVFALIVGLATFLVDQMLVSAERADENRSRALASFTAEMAKEDPGLATLAATAAYEIAPTQEARNALLQRYDQLKDAVWMLTGVQGPIRAAGMSADGTVTLASSELGRATLFLRQAGGRILRKHFDLAGYATFPLVSRDGRRIAYVLEGTGTTIWHEVRHTAHDIVLGPAHRLYGTAPQRYVMGGISGSYKVIDFSPNADRIATVISDGRLQVWDLATQRLRQLPGRLPELRQVWFGPDENTLVAVRLGDGNSPVSIDLRSGSVRELENGRGMSETDLTEAEVSADGRVLALCRKPSSAKKAVYQILRVSDGHRMTRYVPSADYSSCQGLAVDRTGERVAVNEGEGRWTLLSARPGTSPQRLEGPVLSLGDRAGPLLGTPDAPVVVRRDKISMIGWRMFADDGLQVFSPPLLLDQGRTMLVRVGENGAGTADRLVIKETGGQERTLSEVHIPATPPDPGLLLTINRAGTLVADVTDQNRVTVYELPHLRRVAELTARMPPAGKNGKRLRVTSFFFTDEELVTVSGSVIEHWNARNGRPLSDPFDIYGFLGGADLRELSVGPYYEPGYIKITNAHDHTLRAVRLATHVENPDLRISLGPDLITAAIEPSGRYAIVLTRGLMVELWSVQDRRRARKILGPFGPMEAEKWQVGIMENDGSESPGFFLANGSSVRLMRMTGSGDVEVTSYNFAGKQDFMEASDNGRVLLRNRKPTEYTARGSVELFRLDPELWKSHLCGVLGRDLSEDERRNLPRGVPDVVCPA</sequence>
<dbReference type="InterPro" id="IPR009003">
    <property type="entry name" value="Peptidase_S1_PA"/>
</dbReference>
<evidence type="ECO:0000313" key="6">
    <source>
        <dbReference type="Proteomes" id="UP001595698"/>
    </source>
</evidence>
<dbReference type="SUPFAM" id="SSF69322">
    <property type="entry name" value="Tricorn protease domain 2"/>
    <property type="match status" value="1"/>
</dbReference>
<dbReference type="InterPro" id="IPR001680">
    <property type="entry name" value="WD40_rpt"/>
</dbReference>